<dbReference type="Pfam" id="PF17964">
    <property type="entry name" value="Big_10"/>
    <property type="match status" value="1"/>
</dbReference>
<dbReference type="Gene3D" id="2.60.40.3710">
    <property type="match status" value="1"/>
</dbReference>
<evidence type="ECO:0000313" key="2">
    <source>
        <dbReference type="EMBL" id="MFC4959639.1"/>
    </source>
</evidence>
<organism evidence="2 3">
    <name type="scientific">Streptomyces mauvecolor</name>
    <dbReference type="NCBI Taxonomy" id="58345"/>
    <lineage>
        <taxon>Bacteria</taxon>
        <taxon>Bacillati</taxon>
        <taxon>Actinomycetota</taxon>
        <taxon>Actinomycetes</taxon>
        <taxon>Kitasatosporales</taxon>
        <taxon>Streptomycetaceae</taxon>
        <taxon>Streptomyces</taxon>
    </lineage>
</organism>
<proteinExistence type="predicted"/>
<protein>
    <submittedName>
        <fullName evidence="2">Ig-like domain-containing protein</fullName>
    </submittedName>
</protein>
<evidence type="ECO:0000259" key="1">
    <source>
        <dbReference type="Pfam" id="PF17964"/>
    </source>
</evidence>
<gene>
    <name evidence="2" type="ORF">ACFPFX_25435</name>
</gene>
<comment type="caution">
    <text evidence="2">The sequence shown here is derived from an EMBL/GenBank/DDBJ whole genome shotgun (WGS) entry which is preliminary data.</text>
</comment>
<sequence>MPWWRLAADGRRLRKVGHEIRAAGVAQAELVGQLACCACEIVPVSLLFDNPVDTSHRAAVEKKLKVTTAPRVEGSWGWLKDHSGKDRIDWRPKDPWLAGTKVSVKGRARRPRRRERGLVRPRLRLFLHRRLRPPGRRRHALAPPDPVRR</sequence>
<dbReference type="InterPro" id="IPR041280">
    <property type="entry name" value="Big_10"/>
</dbReference>
<feature type="domain" description="Bacterial Ig" evidence="1">
    <location>
        <begin position="43"/>
        <end position="107"/>
    </location>
</feature>
<name>A0ABV9UR12_9ACTN</name>
<reference evidence="3" key="1">
    <citation type="journal article" date="2019" name="Int. J. Syst. Evol. Microbiol.">
        <title>The Global Catalogue of Microorganisms (GCM) 10K type strain sequencing project: providing services to taxonomists for standard genome sequencing and annotation.</title>
        <authorList>
            <consortium name="The Broad Institute Genomics Platform"/>
            <consortium name="The Broad Institute Genome Sequencing Center for Infectious Disease"/>
            <person name="Wu L."/>
            <person name="Ma J."/>
        </authorList>
    </citation>
    <scope>NUCLEOTIDE SEQUENCE [LARGE SCALE GENOMIC DNA]</scope>
    <source>
        <strain evidence="3">CCM 7224</strain>
    </source>
</reference>
<dbReference type="Proteomes" id="UP001595834">
    <property type="component" value="Unassembled WGS sequence"/>
</dbReference>
<dbReference type="EMBL" id="JBHSIZ010000031">
    <property type="protein sequence ID" value="MFC4959639.1"/>
    <property type="molecule type" value="Genomic_DNA"/>
</dbReference>
<dbReference type="RefSeq" id="WP_344379532.1">
    <property type="nucleotide sequence ID" value="NZ_BAAASQ010000029.1"/>
</dbReference>
<keyword evidence="3" id="KW-1185">Reference proteome</keyword>
<evidence type="ECO:0000313" key="3">
    <source>
        <dbReference type="Proteomes" id="UP001595834"/>
    </source>
</evidence>
<accession>A0ABV9UR12</accession>